<name>A0A941D1R5_9CAUL</name>
<gene>
    <name evidence="1" type="ORF">JKL49_07620</name>
</gene>
<accession>A0A941D1R5</accession>
<organism evidence="1 2">
    <name type="scientific">Phenylobacterium glaciei</name>
    <dbReference type="NCBI Taxonomy" id="2803784"/>
    <lineage>
        <taxon>Bacteria</taxon>
        <taxon>Pseudomonadati</taxon>
        <taxon>Pseudomonadota</taxon>
        <taxon>Alphaproteobacteria</taxon>
        <taxon>Caulobacterales</taxon>
        <taxon>Caulobacteraceae</taxon>
        <taxon>Phenylobacterium</taxon>
    </lineage>
</organism>
<evidence type="ECO:0000313" key="2">
    <source>
        <dbReference type="Proteomes" id="UP000622580"/>
    </source>
</evidence>
<dbReference type="AlphaFoldDB" id="A0A941D1R5"/>
<reference evidence="1" key="1">
    <citation type="submission" date="2021-04" db="EMBL/GenBank/DDBJ databases">
        <title>Draft genome assembly of strain Phenylobacterium sp. 20VBR1 using MiniION and Illumina platforms.</title>
        <authorList>
            <person name="Thomas F.A."/>
            <person name="Krishnan K.P."/>
            <person name="Sinha R.K."/>
        </authorList>
    </citation>
    <scope>NUCLEOTIDE SEQUENCE</scope>
    <source>
        <strain evidence="1">20VBR1</strain>
    </source>
</reference>
<dbReference type="EMBL" id="JAGSGD010000001">
    <property type="protein sequence ID" value="MBR7619256.1"/>
    <property type="molecule type" value="Genomic_DNA"/>
</dbReference>
<proteinExistence type="predicted"/>
<comment type="caution">
    <text evidence="1">The sequence shown here is derived from an EMBL/GenBank/DDBJ whole genome shotgun (WGS) entry which is preliminary data.</text>
</comment>
<evidence type="ECO:0000313" key="1">
    <source>
        <dbReference type="EMBL" id="MBR7619256.1"/>
    </source>
</evidence>
<protein>
    <submittedName>
        <fullName evidence="1">Uncharacterized protein</fullName>
    </submittedName>
</protein>
<dbReference type="RefSeq" id="WP_215339548.1">
    <property type="nucleotide sequence ID" value="NZ_JAGSGD010000001.1"/>
</dbReference>
<sequence length="171" mass="18457">MSSEQALHRGTVGRGFQIASGASVGAPGNPFPRGALRLQAPLFKAAGLDLEAEIAGLVWGTVSVELAYELSRGAADITLEGIDWTAELTGEGRIGPETFSFFRCHLTYADRSYRGLIYLPHPETKPATNAHRKNVLEVLTSQVEGLTFGQPVSVLCRADAFTASLEPRWTR</sequence>
<dbReference type="Proteomes" id="UP000622580">
    <property type="component" value="Unassembled WGS sequence"/>
</dbReference>
<keyword evidence="2" id="KW-1185">Reference proteome</keyword>